<evidence type="ECO:0000313" key="3">
    <source>
        <dbReference type="Proteomes" id="UP000199502"/>
    </source>
</evidence>
<dbReference type="Pfam" id="PF00753">
    <property type="entry name" value="Lactamase_B"/>
    <property type="match status" value="1"/>
</dbReference>
<dbReference type="EMBL" id="FMVT01000023">
    <property type="protein sequence ID" value="SCY95963.1"/>
    <property type="molecule type" value="Genomic_DNA"/>
</dbReference>
<dbReference type="STRING" id="336292.SAMN05660710_03706"/>
<dbReference type="InterPro" id="IPR036866">
    <property type="entry name" value="RibonucZ/Hydroxyglut_hydro"/>
</dbReference>
<dbReference type="Gene3D" id="3.60.15.10">
    <property type="entry name" value="Ribonuclease Z/Hydroxyacylglutathione hydrolase-like"/>
    <property type="match status" value="2"/>
</dbReference>
<dbReference type="SMART" id="SM00849">
    <property type="entry name" value="Lactamase_B"/>
    <property type="match status" value="1"/>
</dbReference>
<dbReference type="PANTHER" id="PTHR11203">
    <property type="entry name" value="CLEAVAGE AND POLYADENYLATION SPECIFICITY FACTOR FAMILY MEMBER"/>
    <property type="match status" value="1"/>
</dbReference>
<proteinExistence type="predicted"/>
<gene>
    <name evidence="2" type="ORF">SAMN05660710_03706</name>
</gene>
<dbReference type="InterPro" id="IPR001279">
    <property type="entry name" value="Metallo-B-lactamas"/>
</dbReference>
<dbReference type="Gene3D" id="3.40.50.10890">
    <property type="match status" value="1"/>
</dbReference>
<dbReference type="Proteomes" id="UP000199502">
    <property type="component" value="Unassembled WGS sequence"/>
</dbReference>
<keyword evidence="3" id="KW-1185">Reference proteome</keyword>
<dbReference type="GO" id="GO:0004527">
    <property type="term" value="F:exonuclease activity"/>
    <property type="evidence" value="ECO:0007669"/>
    <property type="project" value="UniProtKB-KW"/>
</dbReference>
<accession>A0A1G5K5N9</accession>
<keyword evidence="2" id="KW-0378">Hydrolase</keyword>
<dbReference type="RefSeq" id="WP_175453445.1">
    <property type="nucleotide sequence ID" value="NZ_FMVT01000023.1"/>
</dbReference>
<organism evidence="2 3">
    <name type="scientific">Paracoccus tibetensis</name>
    <dbReference type="NCBI Taxonomy" id="336292"/>
    <lineage>
        <taxon>Bacteria</taxon>
        <taxon>Pseudomonadati</taxon>
        <taxon>Pseudomonadota</taxon>
        <taxon>Alphaproteobacteria</taxon>
        <taxon>Rhodobacterales</taxon>
        <taxon>Paracoccaceae</taxon>
        <taxon>Paracoccus</taxon>
    </lineage>
</organism>
<name>A0A1G5K5N9_9RHOB</name>
<protein>
    <submittedName>
        <fullName evidence="2">RNA processing exonuclease, beta-lactamase fold, Cft2 family</fullName>
    </submittedName>
</protein>
<dbReference type="InterPro" id="IPR050698">
    <property type="entry name" value="MBL"/>
</dbReference>
<keyword evidence="2" id="KW-0269">Exonuclease</keyword>
<keyword evidence="2" id="KW-0540">Nuclease</keyword>
<evidence type="ECO:0000313" key="2">
    <source>
        <dbReference type="EMBL" id="SCY95963.1"/>
    </source>
</evidence>
<reference evidence="2 3" key="1">
    <citation type="submission" date="2016-10" db="EMBL/GenBank/DDBJ databases">
        <authorList>
            <person name="de Groot N.N."/>
        </authorList>
    </citation>
    <scope>NUCLEOTIDE SEQUENCE [LARGE SCALE GENOMIC DNA]</scope>
    <source>
        <strain evidence="2 3">CGMCC 1.8925</strain>
    </source>
</reference>
<evidence type="ECO:0000259" key="1">
    <source>
        <dbReference type="SMART" id="SM00849"/>
    </source>
</evidence>
<dbReference type="PANTHER" id="PTHR11203:SF37">
    <property type="entry name" value="INTEGRATOR COMPLEX SUBUNIT 11"/>
    <property type="match status" value="1"/>
</dbReference>
<sequence>MPELRAISGIGVKGPACFLLSIDGRNLLLDLGRGPDAARLPDLSNLPTIDAVLFSHGHVDHTGGLEQWQTLGAPPLYAPRPTIALAEDGPLTEAAPLDGRTEILGLPLLTGAAGHAPGAVWMRIGGEEGVLYSGDLSRESLLYRNDPLPQAAALVLDCAYGTADEPLARQITAIEALADRPLLLPCPAGGRGLEIAAHFLAAGHTVRICSAHRRVARTLADHSDWLTPQGQAMLDSLHRAGDLDPDGPLHGIMIAAGPNAERGTSQPLAARIAASGGARIVLTGHFAQGSPGEALLKTGKALFRRWNVHPTLTQADALVAEAAPRTMLAAFCDEAALADLRAGTAWPLALGERLAW</sequence>
<dbReference type="SUPFAM" id="SSF56281">
    <property type="entry name" value="Metallo-hydrolase/oxidoreductase"/>
    <property type="match status" value="1"/>
</dbReference>
<feature type="domain" description="Metallo-beta-lactamase" evidence="1">
    <location>
        <begin position="14"/>
        <end position="191"/>
    </location>
</feature>
<dbReference type="GO" id="GO:0004521">
    <property type="term" value="F:RNA endonuclease activity"/>
    <property type="evidence" value="ECO:0007669"/>
    <property type="project" value="TreeGrafter"/>
</dbReference>
<dbReference type="AlphaFoldDB" id="A0A1G5K5N9"/>